<name>A0A371J3R4_9FIRM</name>
<dbReference type="PANTHER" id="PTHR36180">
    <property type="entry name" value="DNA-BINDING PROTEIN-RELATED-RELATED"/>
    <property type="match status" value="1"/>
</dbReference>
<dbReference type="PROSITE" id="PS51750">
    <property type="entry name" value="BRO_N"/>
    <property type="match status" value="1"/>
</dbReference>
<feature type="domain" description="Bro-N" evidence="1">
    <location>
        <begin position="1"/>
        <end position="116"/>
    </location>
</feature>
<dbReference type="EMBL" id="NOJY02000013">
    <property type="protein sequence ID" value="RDY27431.1"/>
    <property type="molecule type" value="Genomic_DNA"/>
</dbReference>
<dbReference type="SMART" id="SM01040">
    <property type="entry name" value="Bro-N"/>
    <property type="match status" value="1"/>
</dbReference>
<dbReference type="OrthoDB" id="9812611at2"/>
<protein>
    <recommendedName>
        <fullName evidence="1">Bro-N domain-containing protein</fullName>
    </recommendedName>
</protein>
<comment type="caution">
    <text evidence="2">The sequence shown here is derived from an EMBL/GenBank/DDBJ whole genome shotgun (WGS) entry which is preliminary data.</text>
</comment>
<organism evidence="2 3">
    <name type="scientific">Romboutsia weinsteinii</name>
    <dbReference type="NCBI Taxonomy" id="2020949"/>
    <lineage>
        <taxon>Bacteria</taxon>
        <taxon>Bacillati</taxon>
        <taxon>Bacillota</taxon>
        <taxon>Clostridia</taxon>
        <taxon>Peptostreptococcales</taxon>
        <taxon>Peptostreptococcaceae</taxon>
        <taxon>Romboutsia</taxon>
    </lineage>
</organism>
<dbReference type="PANTHER" id="PTHR36180:SF2">
    <property type="entry name" value="BRO FAMILY PROTEIN"/>
    <property type="match status" value="1"/>
</dbReference>
<keyword evidence="3" id="KW-1185">Reference proteome</keyword>
<gene>
    <name evidence="2" type="ORF">CHL78_009460</name>
</gene>
<accession>A0A371J3R4</accession>
<dbReference type="AlphaFoldDB" id="A0A371J3R4"/>
<evidence type="ECO:0000313" key="2">
    <source>
        <dbReference type="EMBL" id="RDY27431.1"/>
    </source>
</evidence>
<sequence length="263" mass="30262">MLKLKTFTSAEFGEIDVIVKDDKEYFDAIQIAEVLGYTNPRDAIRRHCTYPCVVNHDRRVVTGKKSDGSDAYKFVDRKYITEGDLYRLIIKSKLSNAIKFEKWVMDEVLPSIRKYGAYMSEETINKSKEDNTFLLKLIEMLSIQGSKIKNLKEEFESVKPYIEVGKTIGDCDDAINIGSFAKMIYAVGANLGRNNLMAWFRDNGYIMKTIRGNEPKQIYLQQGLFTTRQFVKNTEDGQRVFITPYITGKGQIYFIKKIMGDVI</sequence>
<dbReference type="Proteomes" id="UP000215694">
    <property type="component" value="Unassembled WGS sequence"/>
</dbReference>
<evidence type="ECO:0000259" key="1">
    <source>
        <dbReference type="PROSITE" id="PS51750"/>
    </source>
</evidence>
<evidence type="ECO:0000313" key="3">
    <source>
        <dbReference type="Proteomes" id="UP000215694"/>
    </source>
</evidence>
<dbReference type="InterPro" id="IPR005039">
    <property type="entry name" value="Ant_C"/>
</dbReference>
<dbReference type="RefSeq" id="WP_094369235.1">
    <property type="nucleotide sequence ID" value="NZ_NOJY02000013.1"/>
</dbReference>
<dbReference type="GO" id="GO:0003677">
    <property type="term" value="F:DNA binding"/>
    <property type="evidence" value="ECO:0007669"/>
    <property type="project" value="InterPro"/>
</dbReference>
<dbReference type="Pfam" id="PF02498">
    <property type="entry name" value="Bro-N"/>
    <property type="match status" value="1"/>
</dbReference>
<proteinExistence type="predicted"/>
<dbReference type="Pfam" id="PF03374">
    <property type="entry name" value="ANT"/>
    <property type="match status" value="1"/>
</dbReference>
<dbReference type="InterPro" id="IPR003497">
    <property type="entry name" value="BRO_N_domain"/>
</dbReference>
<reference evidence="2 3" key="1">
    <citation type="journal article" date="2017" name="Genome Announc.">
        <title>Draft Genome Sequence of Romboutsia weinsteinii sp. nov. Strain CCRI-19649(T) Isolated from Surface Water.</title>
        <authorList>
            <person name="Maheux A.F."/>
            <person name="Boudreau D.K."/>
            <person name="Berube E."/>
            <person name="Boissinot M."/>
            <person name="Cantin P."/>
            <person name="Raymond F."/>
            <person name="Corbeil J."/>
            <person name="Omar R.F."/>
            <person name="Bergeron M.G."/>
        </authorList>
    </citation>
    <scope>NUCLEOTIDE SEQUENCE [LARGE SCALE GENOMIC DNA]</scope>
    <source>
        <strain evidence="2 3">CCRI-19649</strain>
    </source>
</reference>